<evidence type="ECO:0000313" key="2">
    <source>
        <dbReference type="Proteomes" id="UP000507962"/>
    </source>
</evidence>
<dbReference type="SUPFAM" id="SSF53335">
    <property type="entry name" value="S-adenosyl-L-methionine-dependent methyltransferases"/>
    <property type="match status" value="1"/>
</dbReference>
<dbReference type="GO" id="GO:0008168">
    <property type="term" value="F:methyltransferase activity"/>
    <property type="evidence" value="ECO:0007669"/>
    <property type="project" value="UniProtKB-KW"/>
</dbReference>
<name>A0A4V6IM30_9BACT</name>
<keyword evidence="2" id="KW-1185">Reference proteome</keyword>
<keyword evidence="1" id="KW-0808">Transferase</keyword>
<sequence>MLKNVLRIVDFLINHPTSFVNVNLWARTELRNNQLTAMADATGSDKGSKKHMFTRIYDALFADKRKDVANLLEIGLLCHKDQNLIGGKSFSSVPSLEMWAKYFPLARIYGFDDKDFTSARGTWTQIFRGDQCKREDLAQISKVQEPFDVIIDDALHASYHQQITFSYLFGLVKPGGYFIIEDLHYQPCWAEEQYPVGKTFDYLRKLNEEGVWTSPVATSEERLEIESNVESVDFFDSMSQGVSGANALAVIKKKS</sequence>
<dbReference type="GO" id="GO:0032259">
    <property type="term" value="P:methylation"/>
    <property type="evidence" value="ECO:0007669"/>
    <property type="project" value="UniProtKB-KW"/>
</dbReference>
<keyword evidence="1" id="KW-0489">Methyltransferase</keyword>
<protein>
    <submittedName>
        <fullName evidence="1">S-adenosyl-l-methionine-dependent methyltransferase</fullName>
    </submittedName>
</protein>
<dbReference type="InterPro" id="IPR029063">
    <property type="entry name" value="SAM-dependent_MTases_sf"/>
</dbReference>
<dbReference type="AlphaFoldDB" id="A0A4V6IM30"/>
<accession>A0A4V6IM30</accession>
<dbReference type="Gene3D" id="3.40.50.150">
    <property type="entry name" value="Vaccinia Virus protein VP39"/>
    <property type="match status" value="1"/>
</dbReference>
<proteinExistence type="predicted"/>
<dbReference type="EMBL" id="CAADHO010000018">
    <property type="protein sequence ID" value="VFQ47458.1"/>
    <property type="molecule type" value="Genomic_DNA"/>
</dbReference>
<gene>
    <name evidence="1" type="ORF">MSL71_51580</name>
</gene>
<dbReference type="RefSeq" id="WP_180147297.1">
    <property type="nucleotide sequence ID" value="NZ_CAADHO010000018.1"/>
</dbReference>
<dbReference type="Proteomes" id="UP000507962">
    <property type="component" value="Unassembled WGS sequence"/>
</dbReference>
<evidence type="ECO:0000313" key="1">
    <source>
        <dbReference type="EMBL" id="VFQ47458.1"/>
    </source>
</evidence>
<organism evidence="1 2">
    <name type="scientific">Desulfoluna butyratoxydans</name>
    <dbReference type="NCBI Taxonomy" id="231438"/>
    <lineage>
        <taxon>Bacteria</taxon>
        <taxon>Pseudomonadati</taxon>
        <taxon>Thermodesulfobacteriota</taxon>
        <taxon>Desulfobacteria</taxon>
        <taxon>Desulfobacterales</taxon>
        <taxon>Desulfolunaceae</taxon>
        <taxon>Desulfoluna</taxon>
    </lineage>
</organism>
<reference evidence="1 2" key="1">
    <citation type="submission" date="2019-03" db="EMBL/GenBank/DDBJ databases">
        <authorList>
            <person name="Nijsse B."/>
        </authorList>
    </citation>
    <scope>NUCLEOTIDE SEQUENCE [LARGE SCALE GENOMIC DNA]</scope>
    <source>
        <strain evidence="1">Desulfoluna butyratoxydans MSL71</strain>
    </source>
</reference>